<evidence type="ECO:0000313" key="2">
    <source>
        <dbReference type="EMBL" id="KAF0762924.1"/>
    </source>
</evidence>
<dbReference type="AlphaFoldDB" id="A0A6G0YXT6"/>
<keyword evidence="3" id="KW-1185">Reference proteome</keyword>
<proteinExistence type="predicted"/>
<evidence type="ECO:0000256" key="1">
    <source>
        <dbReference type="SAM" id="Coils"/>
    </source>
</evidence>
<comment type="caution">
    <text evidence="2">The sequence shown here is derived from an EMBL/GenBank/DDBJ whole genome shotgun (WGS) entry which is preliminary data.</text>
</comment>
<accession>A0A6G0YXT6</accession>
<feature type="coiled-coil region" evidence="1">
    <location>
        <begin position="4"/>
        <end position="45"/>
    </location>
</feature>
<organism evidence="2 3">
    <name type="scientific">Aphis craccivora</name>
    <name type="common">Cowpea aphid</name>
    <dbReference type="NCBI Taxonomy" id="307492"/>
    <lineage>
        <taxon>Eukaryota</taxon>
        <taxon>Metazoa</taxon>
        <taxon>Ecdysozoa</taxon>
        <taxon>Arthropoda</taxon>
        <taxon>Hexapoda</taxon>
        <taxon>Insecta</taxon>
        <taxon>Pterygota</taxon>
        <taxon>Neoptera</taxon>
        <taxon>Paraneoptera</taxon>
        <taxon>Hemiptera</taxon>
        <taxon>Sternorrhyncha</taxon>
        <taxon>Aphidomorpha</taxon>
        <taxon>Aphidoidea</taxon>
        <taxon>Aphididae</taxon>
        <taxon>Aphidini</taxon>
        <taxon>Aphis</taxon>
        <taxon>Aphis</taxon>
    </lineage>
</organism>
<protein>
    <submittedName>
        <fullName evidence="2">Uncharacterized protein</fullName>
    </submittedName>
</protein>
<reference evidence="2 3" key="1">
    <citation type="submission" date="2019-08" db="EMBL/GenBank/DDBJ databases">
        <title>Whole genome of Aphis craccivora.</title>
        <authorList>
            <person name="Voronova N.V."/>
            <person name="Shulinski R.S."/>
            <person name="Bandarenka Y.V."/>
            <person name="Zhorov D.G."/>
            <person name="Warner D."/>
        </authorList>
    </citation>
    <scope>NUCLEOTIDE SEQUENCE [LARGE SCALE GENOMIC DNA]</scope>
    <source>
        <strain evidence="2">180601</strain>
        <tissue evidence="2">Whole Body</tissue>
    </source>
</reference>
<evidence type="ECO:0000313" key="3">
    <source>
        <dbReference type="Proteomes" id="UP000478052"/>
    </source>
</evidence>
<gene>
    <name evidence="2" type="ORF">FWK35_00007437</name>
</gene>
<dbReference type="Proteomes" id="UP000478052">
    <property type="component" value="Unassembled WGS sequence"/>
</dbReference>
<keyword evidence="1" id="KW-0175">Coiled coil</keyword>
<name>A0A6G0YXT6_APHCR</name>
<sequence length="202" mass="23723">MEEMDTLRQNYHLLELEFKKQNTENSHYTEEISVLEDENKKLTDLVDELQPLIDKMLDSGVGFLEKLVCNQMNNLKLDESTQSTENSADTNNTKTSFEMHKNCVEWWCPVHSKFLDILGNISIKNQTLEDQYLIQKAKFEYWQGEKNKNIPRCPIYERKKGKAIHYSLSKCWPIILYYKTLPLRGSPDRHLEDNGGKTTDDQ</sequence>
<dbReference type="EMBL" id="VUJU01002004">
    <property type="protein sequence ID" value="KAF0762924.1"/>
    <property type="molecule type" value="Genomic_DNA"/>
</dbReference>